<keyword evidence="5 11" id="KW-0808">Transferase</keyword>
<dbReference type="EMBL" id="CP091508">
    <property type="protein sequence ID" value="UOO82423.1"/>
    <property type="molecule type" value="Genomic_DNA"/>
</dbReference>
<keyword evidence="14" id="KW-1185">Reference proteome</keyword>
<gene>
    <name evidence="13" type="ORF">LVJ83_02810</name>
</gene>
<evidence type="ECO:0000313" key="13">
    <source>
        <dbReference type="EMBL" id="UOO82423.1"/>
    </source>
</evidence>
<accession>A0ABY4DVD2</accession>
<dbReference type="InterPro" id="IPR003374">
    <property type="entry name" value="ApbE-like_sf"/>
</dbReference>
<evidence type="ECO:0000256" key="10">
    <source>
        <dbReference type="ARBA" id="ARBA00048540"/>
    </source>
</evidence>
<dbReference type="PROSITE" id="PS51318">
    <property type="entry name" value="TAT"/>
    <property type="match status" value="1"/>
</dbReference>
<sequence>MNTARLTRRRFIGITAAVAAVAATPFAARAVGSWHASAPKPTIWRGIALGADAELRIYHPDKSFAASLIQKAVAEVARLEKIFSLYREDSILTRLNRTGRLNNPPADLLAVLSRSREIHALTQGAFDPSIQPLWAAYARHFAQQPDRRSAPDAAVLQRALSLVDFGSVHFDNKNIHFAKPGMALSFNGIAQGYITDRITDMLREAGLERALVDMGEIRGLDTHRRDVWQAGIRHPDYAGALLLKVPLQNQALATSGGYGTMLDEAGRFTHLFDPKSGSSSPRYRSVSVMADNAAAADALSTAFAVSSAADIRAAVAQTAAVKAWLVMTDGQIETI</sequence>
<comment type="similarity">
    <text evidence="11">Belongs to the ApbE family.</text>
</comment>
<evidence type="ECO:0000256" key="7">
    <source>
        <dbReference type="ARBA" id="ARBA00022827"/>
    </source>
</evidence>
<dbReference type="PANTHER" id="PTHR30040">
    <property type="entry name" value="THIAMINE BIOSYNTHESIS LIPOPROTEIN APBE"/>
    <property type="match status" value="1"/>
</dbReference>
<keyword evidence="7 11" id="KW-0274">FAD</keyword>
<keyword evidence="8 11" id="KW-0460">Magnesium</keyword>
<dbReference type="PIRSF" id="PIRSF006268">
    <property type="entry name" value="ApbE"/>
    <property type="match status" value="1"/>
</dbReference>
<dbReference type="InterPro" id="IPR006311">
    <property type="entry name" value="TAT_signal"/>
</dbReference>
<evidence type="ECO:0000256" key="4">
    <source>
        <dbReference type="ARBA" id="ARBA00022630"/>
    </source>
</evidence>
<evidence type="ECO:0000256" key="8">
    <source>
        <dbReference type="ARBA" id="ARBA00022842"/>
    </source>
</evidence>
<evidence type="ECO:0000256" key="3">
    <source>
        <dbReference type="ARBA" id="ARBA00016337"/>
    </source>
</evidence>
<reference evidence="13 14" key="1">
    <citation type="journal article" date="2022" name="Res Sq">
        <title>Evolution of multicellular longitudinally dividing oral cavity symbionts (Neisseriaceae).</title>
        <authorList>
            <person name="Nyongesa S."/>
            <person name="Weber P."/>
            <person name="Bernet E."/>
            <person name="Pullido F."/>
            <person name="Nieckarz M."/>
            <person name="Delaby M."/>
            <person name="Nieves C."/>
            <person name="Viehboeck T."/>
            <person name="Krause N."/>
            <person name="Rivera-Millot A."/>
            <person name="Nakamura A."/>
            <person name="Vischer N."/>
            <person name="VanNieuwenhze M."/>
            <person name="Brun Y."/>
            <person name="Cava F."/>
            <person name="Bulgheresi S."/>
            <person name="Veyrier F."/>
        </authorList>
    </citation>
    <scope>NUCLEOTIDE SEQUENCE [LARGE SCALE GENOMIC DNA]</scope>
    <source>
        <strain evidence="13 14">CCUG 63373m</strain>
    </source>
</reference>
<dbReference type="InterPro" id="IPR024932">
    <property type="entry name" value="ApbE"/>
</dbReference>
<dbReference type="Gene3D" id="3.10.520.10">
    <property type="entry name" value="ApbE-like domains"/>
    <property type="match status" value="1"/>
</dbReference>
<keyword evidence="4 11" id="KW-0285">Flavoprotein</keyword>
<comment type="catalytic activity">
    <reaction evidence="10 11">
        <text>L-threonyl-[protein] + FAD = FMN-L-threonyl-[protein] + AMP + H(+)</text>
        <dbReference type="Rhea" id="RHEA:36847"/>
        <dbReference type="Rhea" id="RHEA-COMP:11060"/>
        <dbReference type="Rhea" id="RHEA-COMP:11061"/>
        <dbReference type="ChEBI" id="CHEBI:15378"/>
        <dbReference type="ChEBI" id="CHEBI:30013"/>
        <dbReference type="ChEBI" id="CHEBI:57692"/>
        <dbReference type="ChEBI" id="CHEBI:74257"/>
        <dbReference type="ChEBI" id="CHEBI:456215"/>
        <dbReference type="EC" id="2.7.1.180"/>
    </reaction>
</comment>
<evidence type="ECO:0000256" key="1">
    <source>
        <dbReference type="ARBA" id="ARBA00001946"/>
    </source>
</evidence>
<evidence type="ECO:0000256" key="12">
    <source>
        <dbReference type="SAM" id="SignalP"/>
    </source>
</evidence>
<organism evidence="13 14">
    <name type="scientific">Uruburuella testudinis</name>
    <dbReference type="NCBI Taxonomy" id="1282863"/>
    <lineage>
        <taxon>Bacteria</taxon>
        <taxon>Pseudomonadati</taxon>
        <taxon>Pseudomonadota</taxon>
        <taxon>Betaproteobacteria</taxon>
        <taxon>Neisseriales</taxon>
        <taxon>Neisseriaceae</taxon>
        <taxon>Uruburuella</taxon>
    </lineage>
</organism>
<dbReference type="Pfam" id="PF02424">
    <property type="entry name" value="ApbE"/>
    <property type="match status" value="1"/>
</dbReference>
<evidence type="ECO:0000256" key="9">
    <source>
        <dbReference type="ARBA" id="ARBA00031306"/>
    </source>
</evidence>
<evidence type="ECO:0000256" key="5">
    <source>
        <dbReference type="ARBA" id="ARBA00022679"/>
    </source>
</evidence>
<dbReference type="GO" id="GO:0016740">
    <property type="term" value="F:transferase activity"/>
    <property type="evidence" value="ECO:0007669"/>
    <property type="project" value="UniProtKB-KW"/>
</dbReference>
<dbReference type="Proteomes" id="UP000829817">
    <property type="component" value="Chromosome"/>
</dbReference>
<keyword evidence="12" id="KW-0732">Signal</keyword>
<dbReference type="PANTHER" id="PTHR30040:SF2">
    <property type="entry name" value="FAD:PROTEIN FMN TRANSFERASE"/>
    <property type="match status" value="1"/>
</dbReference>
<evidence type="ECO:0000313" key="14">
    <source>
        <dbReference type="Proteomes" id="UP000829817"/>
    </source>
</evidence>
<protein>
    <recommendedName>
        <fullName evidence="3 11">FAD:protein FMN transferase</fullName>
        <ecNumber evidence="2 11">2.7.1.180</ecNumber>
    </recommendedName>
    <alternativeName>
        <fullName evidence="9 11">Flavin transferase</fullName>
    </alternativeName>
</protein>
<dbReference type="EC" id="2.7.1.180" evidence="2 11"/>
<dbReference type="SUPFAM" id="SSF143631">
    <property type="entry name" value="ApbE-like"/>
    <property type="match status" value="1"/>
</dbReference>
<evidence type="ECO:0000256" key="11">
    <source>
        <dbReference type="PIRNR" id="PIRNR006268"/>
    </source>
</evidence>
<keyword evidence="6 11" id="KW-0479">Metal-binding</keyword>
<evidence type="ECO:0000256" key="2">
    <source>
        <dbReference type="ARBA" id="ARBA00011955"/>
    </source>
</evidence>
<comment type="cofactor">
    <cofactor evidence="1">
        <name>Mg(2+)</name>
        <dbReference type="ChEBI" id="CHEBI:18420"/>
    </cofactor>
</comment>
<feature type="chain" id="PRO_5046093137" description="FAD:protein FMN transferase" evidence="12">
    <location>
        <begin position="31"/>
        <end position="335"/>
    </location>
</feature>
<dbReference type="RefSeq" id="WP_244786112.1">
    <property type="nucleotide sequence ID" value="NZ_CP091508.1"/>
</dbReference>
<proteinExistence type="inferred from homology"/>
<name>A0ABY4DVD2_9NEIS</name>
<evidence type="ECO:0000256" key="6">
    <source>
        <dbReference type="ARBA" id="ARBA00022723"/>
    </source>
</evidence>
<feature type="signal peptide" evidence="12">
    <location>
        <begin position="1"/>
        <end position="30"/>
    </location>
</feature>